<dbReference type="Proteomes" id="UP000192223">
    <property type="component" value="Unplaced"/>
</dbReference>
<keyword evidence="3" id="KW-0808">Transferase</keyword>
<dbReference type="SUPFAM" id="SSF53098">
    <property type="entry name" value="Ribonuclease H-like"/>
    <property type="match status" value="1"/>
</dbReference>
<evidence type="ECO:0000313" key="10">
    <source>
        <dbReference type="Proteomes" id="UP000192223"/>
    </source>
</evidence>
<dbReference type="InterPro" id="IPR023211">
    <property type="entry name" value="DNA_pol_palm_dom_sf"/>
</dbReference>
<evidence type="ECO:0000256" key="1">
    <source>
        <dbReference type="ARBA" id="ARBA00005755"/>
    </source>
</evidence>
<evidence type="ECO:0000256" key="8">
    <source>
        <dbReference type="ARBA" id="ARBA00049244"/>
    </source>
</evidence>
<comment type="similarity">
    <text evidence="1">Belongs to the DNA polymerase type-B family.</text>
</comment>
<dbReference type="GO" id="GO:0003677">
    <property type="term" value="F:DNA binding"/>
    <property type="evidence" value="ECO:0007669"/>
    <property type="project" value="UniProtKB-KW"/>
</dbReference>
<keyword evidence="10" id="KW-1185">Reference proteome</keyword>
<dbReference type="InterPro" id="IPR043502">
    <property type="entry name" value="DNA/RNA_pol_sf"/>
</dbReference>
<dbReference type="InterPro" id="IPR036397">
    <property type="entry name" value="RNaseH_sf"/>
</dbReference>
<evidence type="ECO:0000256" key="7">
    <source>
        <dbReference type="ARBA" id="ARBA00023125"/>
    </source>
</evidence>
<dbReference type="GO" id="GO:0000166">
    <property type="term" value="F:nucleotide binding"/>
    <property type="evidence" value="ECO:0007669"/>
    <property type="project" value="InterPro"/>
</dbReference>
<sequence>MKIQQCTYTTKYIFFDYEAMRNTGVHIPNLIIARDFAKNKYSFNNNSEFCEWLIAEKYKGYTAVAHNAKGYDSYFILKYCVENSIKPFTIYNGTKLMLLEIPQLQLKIIDSSNFIEGPLADFPKTFGLKELNKGYFPHLFNTAENQNYIGNLPDIKYYGPDIIKPKERQVFLEWHTSRINENYVFNFQRELHDYCDSDVDILRRGCLEFRKEFMEIANIDPLQYLTIASVCMAIYRSKYIPQKTIAVVEEKPKDTYSRGSIAWLSQFGNVRHALNGGEVTICGNKVDGYDNVTNTVYQYHGCFWHGCPKCYRPTRINRVNHETMDDLYEKTQRRSQQLKHAGYSVVEMWECNWLKSKEYKTVKNVNIDDEPLNPRESFFGGRTNAAKLKVIDKRIQYIDVVSLYPTVQYYDPFPIGHPTKIRRPSEYDLTWFGLVKCKILPLRKLYHPVLPIKTDKLVFTLCRKCLHHHQSEKCEHTEEERTITGCWTTLEIKKALEKGYVIREIIEVWHFPEQSTNLFREYNYESNEAYARIIKKQTGIELDLDKIGVNPGRRAIAKICVNSLWGKFGQRLKMSQSEFVTDPKRWYEILLDDKIHISNCIFVNEDVVHVTYKYKDMFVEDSTSTNIFIATFTTSNARLRLYDMLGRLGEDVVYYDTDSIIYIDNGQNTVSKGSMLGEWSSELADGDYIIEWMSTRPKSYYYKTLKGIEVTKIKGFTLNYKNGLKLNRHAFNDIISGTSKEVVLEYDQITRDAKTKELITQKRISKVFRMDYKKRKFEGPLQYDTVPWGF</sequence>
<protein>
    <recommendedName>
        <fullName evidence="2">DNA-directed DNA polymerase</fullName>
        <ecNumber evidence="2">2.7.7.7</ecNumber>
    </recommendedName>
</protein>
<keyword evidence="5" id="KW-0235">DNA replication</keyword>
<dbReference type="InParanoid" id="A0A7F5QYS9"/>
<keyword evidence="6" id="KW-0239">DNA-directed DNA polymerase</keyword>
<comment type="catalytic activity">
    <reaction evidence="8">
        <text>DNA(n) + a 2'-deoxyribonucleoside 5'-triphosphate = DNA(n+1) + diphosphate</text>
        <dbReference type="Rhea" id="RHEA:22508"/>
        <dbReference type="Rhea" id="RHEA-COMP:17339"/>
        <dbReference type="Rhea" id="RHEA-COMP:17340"/>
        <dbReference type="ChEBI" id="CHEBI:33019"/>
        <dbReference type="ChEBI" id="CHEBI:61560"/>
        <dbReference type="ChEBI" id="CHEBI:173112"/>
        <dbReference type="EC" id="2.7.7.7"/>
    </reaction>
</comment>
<keyword evidence="7" id="KW-0238">DNA-binding</keyword>
<dbReference type="InterPro" id="IPR011335">
    <property type="entry name" value="Restrct_endonuc-II-like"/>
</dbReference>
<gene>
    <name evidence="11" type="primary">LOC112904504</name>
</gene>
<evidence type="ECO:0000259" key="9">
    <source>
        <dbReference type="Pfam" id="PF03175"/>
    </source>
</evidence>
<feature type="domain" description="DNA-directed DNA polymerase family B mitochondria/virus" evidence="9">
    <location>
        <begin position="375"/>
        <end position="643"/>
    </location>
</feature>
<dbReference type="EC" id="2.7.7.7" evidence="2"/>
<evidence type="ECO:0000256" key="6">
    <source>
        <dbReference type="ARBA" id="ARBA00022932"/>
    </source>
</evidence>
<dbReference type="RefSeq" id="XP_025830421.1">
    <property type="nucleotide sequence ID" value="XM_025974636.1"/>
</dbReference>
<keyword evidence="4" id="KW-0548">Nucleotidyltransferase</keyword>
<dbReference type="SUPFAM" id="SSF52980">
    <property type="entry name" value="Restriction endonuclease-like"/>
    <property type="match status" value="1"/>
</dbReference>
<evidence type="ECO:0000256" key="3">
    <source>
        <dbReference type="ARBA" id="ARBA00022679"/>
    </source>
</evidence>
<organism evidence="10 11">
    <name type="scientific">Agrilus planipennis</name>
    <name type="common">Emerald ash borer</name>
    <name type="synonym">Agrilus marcopoli</name>
    <dbReference type="NCBI Taxonomy" id="224129"/>
    <lineage>
        <taxon>Eukaryota</taxon>
        <taxon>Metazoa</taxon>
        <taxon>Ecdysozoa</taxon>
        <taxon>Arthropoda</taxon>
        <taxon>Hexapoda</taxon>
        <taxon>Insecta</taxon>
        <taxon>Pterygota</taxon>
        <taxon>Neoptera</taxon>
        <taxon>Endopterygota</taxon>
        <taxon>Coleoptera</taxon>
        <taxon>Polyphaga</taxon>
        <taxon>Elateriformia</taxon>
        <taxon>Buprestoidea</taxon>
        <taxon>Buprestidae</taxon>
        <taxon>Agrilinae</taxon>
        <taxon>Agrilus</taxon>
    </lineage>
</organism>
<name>A0A7F5QYS9_AGRPL</name>
<dbReference type="PANTHER" id="PTHR33568:SF3">
    <property type="entry name" value="DNA-DIRECTED DNA POLYMERASE"/>
    <property type="match status" value="1"/>
</dbReference>
<accession>A0A7F5QYS9</accession>
<dbReference type="GO" id="GO:0006260">
    <property type="term" value="P:DNA replication"/>
    <property type="evidence" value="ECO:0007669"/>
    <property type="project" value="UniProtKB-KW"/>
</dbReference>
<dbReference type="Gene3D" id="3.30.420.10">
    <property type="entry name" value="Ribonuclease H-like superfamily/Ribonuclease H"/>
    <property type="match status" value="1"/>
</dbReference>
<feature type="domain" description="DNA-directed DNA polymerase family B mitochondria/virus" evidence="9">
    <location>
        <begin position="57"/>
        <end position="260"/>
    </location>
</feature>
<evidence type="ECO:0000256" key="4">
    <source>
        <dbReference type="ARBA" id="ARBA00022695"/>
    </source>
</evidence>
<evidence type="ECO:0000256" key="2">
    <source>
        <dbReference type="ARBA" id="ARBA00012417"/>
    </source>
</evidence>
<dbReference type="KEGG" id="apln:112904504"/>
<dbReference type="GO" id="GO:0006281">
    <property type="term" value="P:DNA repair"/>
    <property type="evidence" value="ECO:0007669"/>
    <property type="project" value="UniProtKB-ARBA"/>
</dbReference>
<dbReference type="InterPro" id="IPR004868">
    <property type="entry name" value="DNA-dir_DNA_pol_B_mt/vir"/>
</dbReference>
<dbReference type="PANTHER" id="PTHR33568">
    <property type="entry name" value="DNA POLYMERASE"/>
    <property type="match status" value="1"/>
</dbReference>
<dbReference type="GO" id="GO:0003887">
    <property type="term" value="F:DNA-directed DNA polymerase activity"/>
    <property type="evidence" value="ECO:0007669"/>
    <property type="project" value="UniProtKB-KW"/>
</dbReference>
<dbReference type="AlphaFoldDB" id="A0A7F5QYS9"/>
<dbReference type="GeneID" id="112904504"/>
<dbReference type="SUPFAM" id="SSF56672">
    <property type="entry name" value="DNA/RNA polymerases"/>
    <property type="match status" value="1"/>
</dbReference>
<reference evidence="11" key="1">
    <citation type="submission" date="2025-08" db="UniProtKB">
        <authorList>
            <consortium name="RefSeq"/>
        </authorList>
    </citation>
    <scope>IDENTIFICATION</scope>
    <source>
        <tissue evidence="11">Entire body</tissue>
    </source>
</reference>
<dbReference type="Pfam" id="PF03175">
    <property type="entry name" value="DNA_pol_B_2"/>
    <property type="match status" value="2"/>
</dbReference>
<dbReference type="InterPro" id="IPR012337">
    <property type="entry name" value="RNaseH-like_sf"/>
</dbReference>
<proteinExistence type="inferred from homology"/>
<dbReference type="OrthoDB" id="6119432at2759"/>
<dbReference type="GO" id="GO:0042575">
    <property type="term" value="C:DNA polymerase complex"/>
    <property type="evidence" value="ECO:0007669"/>
    <property type="project" value="UniProtKB-ARBA"/>
</dbReference>
<evidence type="ECO:0000256" key="5">
    <source>
        <dbReference type="ARBA" id="ARBA00022705"/>
    </source>
</evidence>
<dbReference type="Gene3D" id="1.10.287.690">
    <property type="entry name" value="Helix hairpin bin"/>
    <property type="match status" value="1"/>
</dbReference>
<dbReference type="Gene3D" id="3.40.960.10">
    <property type="entry name" value="VSR Endonuclease"/>
    <property type="match status" value="1"/>
</dbReference>
<evidence type="ECO:0000313" key="11">
    <source>
        <dbReference type="RefSeq" id="XP_025830421.1"/>
    </source>
</evidence>
<dbReference type="Gene3D" id="3.90.1600.10">
    <property type="entry name" value="Palm domain of DNA polymerase"/>
    <property type="match status" value="1"/>
</dbReference>